<dbReference type="Pfam" id="PF07610">
    <property type="entry name" value="DUF1573"/>
    <property type="match status" value="1"/>
</dbReference>
<dbReference type="PANTHER" id="PTHR37833:SF1">
    <property type="entry name" value="SIGNAL PEPTIDE PROTEIN"/>
    <property type="match status" value="1"/>
</dbReference>
<accession>A0A5K7S5H6</accession>
<dbReference type="RefSeq" id="WP_318349848.1">
    <property type="nucleotide sequence ID" value="NZ_AP018694.1"/>
</dbReference>
<keyword evidence="3" id="KW-1185">Reference proteome</keyword>
<keyword evidence="1" id="KW-0472">Membrane</keyword>
<reference evidence="2" key="1">
    <citation type="journal article" date="2020" name="Int. J. Syst. Evol. Microbiol.">
        <title>Aquipluma nitroreducens gen. nov. sp. nov., a novel facultatively anaerobic bacterium isolated from a freshwater lake.</title>
        <authorList>
            <person name="Watanabe M."/>
            <person name="Kojima H."/>
            <person name="Fukui M."/>
        </authorList>
    </citation>
    <scope>NUCLEOTIDE SEQUENCE</scope>
    <source>
        <strain evidence="2">MeG22</strain>
    </source>
</reference>
<organism evidence="2 3">
    <name type="scientific">Aquipluma nitroreducens</name>
    <dbReference type="NCBI Taxonomy" id="2010828"/>
    <lineage>
        <taxon>Bacteria</taxon>
        <taxon>Pseudomonadati</taxon>
        <taxon>Bacteroidota</taxon>
        <taxon>Bacteroidia</taxon>
        <taxon>Marinilabiliales</taxon>
        <taxon>Prolixibacteraceae</taxon>
        <taxon>Aquipluma</taxon>
    </lineage>
</organism>
<evidence type="ECO:0000313" key="2">
    <source>
        <dbReference type="EMBL" id="BBE16808.1"/>
    </source>
</evidence>
<dbReference type="InterPro" id="IPR013783">
    <property type="entry name" value="Ig-like_fold"/>
</dbReference>
<dbReference type="InterPro" id="IPR011467">
    <property type="entry name" value="DUF1573"/>
</dbReference>
<dbReference type="AlphaFoldDB" id="A0A5K7S5H6"/>
<feature type="transmembrane region" description="Helical" evidence="1">
    <location>
        <begin position="52"/>
        <end position="70"/>
    </location>
</feature>
<dbReference type="Gene3D" id="2.60.40.10">
    <property type="entry name" value="Immunoglobulins"/>
    <property type="match status" value="1"/>
</dbReference>
<keyword evidence="1" id="KW-1133">Transmembrane helix</keyword>
<evidence type="ECO:0000256" key="1">
    <source>
        <dbReference type="SAM" id="Phobius"/>
    </source>
</evidence>
<protein>
    <recommendedName>
        <fullName evidence="4">DUF1573 domain-containing protein</fullName>
    </recommendedName>
</protein>
<dbReference type="PANTHER" id="PTHR37833">
    <property type="entry name" value="LIPOPROTEIN-RELATED"/>
    <property type="match status" value="1"/>
</dbReference>
<proteinExistence type="predicted"/>
<dbReference type="Proteomes" id="UP001193389">
    <property type="component" value="Chromosome"/>
</dbReference>
<name>A0A5K7S5H6_9BACT</name>
<dbReference type="EMBL" id="AP018694">
    <property type="protein sequence ID" value="BBE16808.1"/>
    <property type="molecule type" value="Genomic_DNA"/>
</dbReference>
<keyword evidence="1" id="KW-0812">Transmembrane</keyword>
<evidence type="ECO:0000313" key="3">
    <source>
        <dbReference type="Proteomes" id="UP001193389"/>
    </source>
</evidence>
<evidence type="ECO:0008006" key="4">
    <source>
        <dbReference type="Google" id="ProtNLM"/>
    </source>
</evidence>
<gene>
    <name evidence="2" type="ORF">AQPE_0955</name>
</gene>
<dbReference type="KEGG" id="anf:AQPE_0955"/>
<feature type="transmembrane region" description="Helical" evidence="1">
    <location>
        <begin position="20"/>
        <end position="40"/>
    </location>
</feature>
<sequence length="197" mass="21637">MKISQKSEARSQNKKELGAWSMELWISAFTALNAPFNSFALRERPSGLRSSVFGLQTWCLILFGLILASCHSGTQKATPKTKSDESGVAKFVFSEEIHNFGSLNAGEIVSFTFIFRNEGTKTLSITEVDSGCGCTEVKIENKNIAPGQEGRIEVIYNSAGEVGRQLKTITLFSNAETAQKQLYIKANVTNEIIELNS</sequence>